<feature type="domain" description="Capsule synthesis protein CapA" evidence="2">
    <location>
        <begin position="26"/>
        <end position="273"/>
    </location>
</feature>
<dbReference type="SMART" id="SM00854">
    <property type="entry name" value="PGA_cap"/>
    <property type="match status" value="1"/>
</dbReference>
<dbReference type="SUPFAM" id="SSF56300">
    <property type="entry name" value="Metallo-dependent phosphatases"/>
    <property type="match status" value="1"/>
</dbReference>
<dbReference type="InterPro" id="IPR052169">
    <property type="entry name" value="CW_Biosynth-Accessory"/>
</dbReference>
<dbReference type="InterPro" id="IPR029052">
    <property type="entry name" value="Metallo-depent_PP-like"/>
</dbReference>
<organism evidence="3 4">
    <name type="scientific">Capnocytophaga canimorsus</name>
    <dbReference type="NCBI Taxonomy" id="28188"/>
    <lineage>
        <taxon>Bacteria</taxon>
        <taxon>Pseudomonadati</taxon>
        <taxon>Bacteroidota</taxon>
        <taxon>Flavobacteriia</taxon>
        <taxon>Flavobacteriales</taxon>
        <taxon>Flavobacteriaceae</taxon>
        <taxon>Capnocytophaga</taxon>
    </lineage>
</organism>
<evidence type="ECO:0000256" key="1">
    <source>
        <dbReference type="ARBA" id="ARBA00005662"/>
    </source>
</evidence>
<sequence>MKRTFFWIMILVATWVRAQYPKNTLSLLFMGDIMGHQPQIDGAFNPQTQKYDYRPVFDKIKPHFLQNDYAIGNLEVTLAGKPYKGYPQFSSPDELAVACRNAGINVLVTANNHSCDGGKKGIVRTLEVLDFLTIAHTGTFRDTKEFEHKNLLKLSANGISIGILNYTYGTNGLPIPQPTVVNQIDFEKIKLDIEKALNEDIDKLIIFIHWGDEYKNSQSKTQEQVAEFLFKNGADVIIGSHPHVLQPMVYTPKTDTQKERLVVYSLGNFVSNQRTSPRDGGAMYELVFERKDNEVLIKNHGYHLIWVNKTPVNNRSLFEILPCKEYEQANFKNLNDTAKKQMQIFINHSRNLFKKHNVKCKRIVDLERVI</sequence>
<dbReference type="PANTHER" id="PTHR33393:SF12">
    <property type="entry name" value="CAPSULE BIOSYNTHESIS PROTEIN CAPA"/>
    <property type="match status" value="1"/>
</dbReference>
<name>A0A0B7IIS2_9FLAO</name>
<comment type="similarity">
    <text evidence="1">Belongs to the CapA family.</text>
</comment>
<evidence type="ECO:0000259" key="2">
    <source>
        <dbReference type="SMART" id="SM00854"/>
    </source>
</evidence>
<evidence type="ECO:0000313" key="3">
    <source>
        <dbReference type="EMBL" id="CEN51766.1"/>
    </source>
</evidence>
<dbReference type="CDD" id="cd07381">
    <property type="entry name" value="MPP_CapA"/>
    <property type="match status" value="1"/>
</dbReference>
<dbReference type="Gene3D" id="3.60.21.10">
    <property type="match status" value="1"/>
</dbReference>
<protein>
    <submittedName>
        <fullName evidence="3">Capsule biosynthesis protein capA</fullName>
        <ecNumber evidence="3">3.1.3.5</ecNumber>
    </submittedName>
</protein>
<accession>A0A0B7IIS2</accession>
<dbReference type="InterPro" id="IPR019079">
    <property type="entry name" value="Capsule_synth_CapA"/>
</dbReference>
<gene>
    <name evidence="3" type="ORF">CCAN11_2350031</name>
</gene>
<dbReference type="GO" id="GO:0008253">
    <property type="term" value="F:5'-nucleotidase activity"/>
    <property type="evidence" value="ECO:0007669"/>
    <property type="project" value="UniProtKB-EC"/>
</dbReference>
<proteinExistence type="inferred from homology"/>
<reference evidence="4" key="1">
    <citation type="submission" date="2015-01" db="EMBL/GenBank/DDBJ databases">
        <authorList>
            <person name="MANFREDI Pablo"/>
        </authorList>
    </citation>
    <scope>NUCLEOTIDE SEQUENCE [LARGE SCALE GENOMIC DNA]</scope>
    <source>
        <strain evidence="4">Cc11</strain>
    </source>
</reference>
<dbReference type="PANTHER" id="PTHR33393">
    <property type="entry name" value="POLYGLUTAMINE SYNTHESIS ACCESSORY PROTEIN RV0574C-RELATED"/>
    <property type="match status" value="1"/>
</dbReference>
<dbReference type="Pfam" id="PF09587">
    <property type="entry name" value="PGA_cap"/>
    <property type="match status" value="1"/>
</dbReference>
<evidence type="ECO:0000313" key="4">
    <source>
        <dbReference type="Proteomes" id="UP000039370"/>
    </source>
</evidence>
<dbReference type="Proteomes" id="UP000039370">
    <property type="component" value="Unassembled WGS sequence"/>
</dbReference>
<dbReference type="EMBL" id="CDOK01000152">
    <property type="protein sequence ID" value="CEN51766.1"/>
    <property type="molecule type" value="Genomic_DNA"/>
</dbReference>
<keyword evidence="3" id="KW-0378">Hydrolase</keyword>
<dbReference type="AlphaFoldDB" id="A0A0B7IIS2"/>
<dbReference type="EC" id="3.1.3.5" evidence="3"/>